<dbReference type="AlphaFoldDB" id="A0AAD1T074"/>
<dbReference type="GO" id="GO:0005737">
    <property type="term" value="C:cytoplasm"/>
    <property type="evidence" value="ECO:0007669"/>
    <property type="project" value="TreeGrafter"/>
</dbReference>
<dbReference type="SMART" id="SM00720">
    <property type="entry name" value="calpain_III"/>
    <property type="match status" value="1"/>
</dbReference>
<accession>A0AAD1T074</accession>
<sequence length="614" mass="69202">MEPFPAKRRRCDSSEAPTERPLFVDPSFPHDEALRIDGVTWRRPKEICARPQFIVDGATRRDVCQGNLSNCWFLSALSCLSLYPHLLQQVVPAGQDFEDGYNGSFKFQFWQYGKWTEVLVDDLLPTVPLGDNGDCGVGRAQYKLLFMHSNDTDEFWSSLLEKAYAKLKGGYSALQMGFASEALVDMTGGIVQSIKTSGSSTELWSHLSHMLQRGALICCGNTQNTEPYTTIHHNILGIYYPFYITVTAPTGRLFLEGYSRYLLPFLYHWYCSHWKAIPGIYYPFYITVTAPTGRLFQVSTTLSISLLLLPLEGYSSSFLGGTDSVSHSSFSPSVCATLQWEGQTHDSRFAACIPDVGYTEKRYSFWMNPQFSFVLLEEDNNSNHPHPACNFIVAVMQKHQRLRRAGSIRVACNIFQGDETHAYLFEETLRHSQPLLCSGPCDNHREVVVCSRLPPGRYVIIPSLEKASDEGEFVIRVLKEKNCSRPPGGAIPYREILPLPLEEDLCSDRFQLFASQDGRLTNTQLQKLLASLFNEFAPTLPSFTLDMCRCLLASVDTAAVGSIDYEQFTELWKAISTGTRIFYNMPRQEDGKLGKDQIVPALQAAGKKFVKFIH</sequence>
<keyword evidence="7" id="KW-1185">Reference proteome</keyword>
<dbReference type="InterPro" id="IPR011992">
    <property type="entry name" value="EF-hand-dom_pair"/>
</dbReference>
<dbReference type="InterPro" id="IPR038765">
    <property type="entry name" value="Papain-like_cys_pep_sf"/>
</dbReference>
<organism evidence="6 7">
    <name type="scientific">Pelobates cultripes</name>
    <name type="common">Western spadefoot toad</name>
    <dbReference type="NCBI Taxonomy" id="61616"/>
    <lineage>
        <taxon>Eukaryota</taxon>
        <taxon>Metazoa</taxon>
        <taxon>Chordata</taxon>
        <taxon>Craniata</taxon>
        <taxon>Vertebrata</taxon>
        <taxon>Euteleostomi</taxon>
        <taxon>Amphibia</taxon>
        <taxon>Batrachia</taxon>
        <taxon>Anura</taxon>
        <taxon>Pelobatoidea</taxon>
        <taxon>Pelobatidae</taxon>
        <taxon>Pelobates</taxon>
    </lineage>
</organism>
<dbReference type="PANTHER" id="PTHR10183">
    <property type="entry name" value="CALPAIN"/>
    <property type="match status" value="1"/>
</dbReference>
<dbReference type="PRINTS" id="PR00704">
    <property type="entry name" value="CALPAIN"/>
</dbReference>
<feature type="active site" evidence="3">
    <location>
        <position position="71"/>
    </location>
</feature>
<dbReference type="CDD" id="cd00044">
    <property type="entry name" value="CysPc"/>
    <property type="match status" value="1"/>
</dbReference>
<dbReference type="InterPro" id="IPR022683">
    <property type="entry name" value="Calpain_III"/>
</dbReference>
<dbReference type="Pfam" id="PF00648">
    <property type="entry name" value="Peptidase_C2"/>
    <property type="match status" value="1"/>
</dbReference>
<reference evidence="6" key="1">
    <citation type="submission" date="2022-03" db="EMBL/GenBank/DDBJ databases">
        <authorList>
            <person name="Alioto T."/>
            <person name="Alioto T."/>
            <person name="Gomez Garrido J."/>
        </authorList>
    </citation>
    <scope>NUCLEOTIDE SEQUENCE</scope>
</reference>
<dbReference type="Gene3D" id="2.60.120.380">
    <property type="match status" value="1"/>
</dbReference>
<protein>
    <submittedName>
        <fullName evidence="6">Calpain-9-like isoform X1</fullName>
    </submittedName>
</protein>
<evidence type="ECO:0000313" key="6">
    <source>
        <dbReference type="EMBL" id="CAH2314145.1"/>
    </source>
</evidence>
<gene>
    <name evidence="6" type="ORF">PECUL_23A057549</name>
</gene>
<evidence type="ECO:0000256" key="1">
    <source>
        <dbReference type="ARBA" id="ARBA00007623"/>
    </source>
</evidence>
<dbReference type="GO" id="GO:0006508">
    <property type="term" value="P:proteolysis"/>
    <property type="evidence" value="ECO:0007669"/>
    <property type="project" value="InterPro"/>
</dbReference>
<comment type="similarity">
    <text evidence="1">Belongs to the peptidase C2 family.</text>
</comment>
<keyword evidence="2" id="KW-0645">Protease</keyword>
<evidence type="ECO:0000256" key="3">
    <source>
        <dbReference type="PIRSR" id="PIRSR622684-1"/>
    </source>
</evidence>
<dbReference type="InterPro" id="IPR022684">
    <property type="entry name" value="Calpain_cysteine_protease"/>
</dbReference>
<dbReference type="InterPro" id="IPR001300">
    <property type="entry name" value="Peptidase_C2_calpain_cat"/>
</dbReference>
<dbReference type="PROSITE" id="PS50203">
    <property type="entry name" value="CALPAIN_CAT"/>
    <property type="match status" value="1"/>
</dbReference>
<feature type="domain" description="Calpain catalytic" evidence="5">
    <location>
        <begin position="22"/>
        <end position="276"/>
    </location>
</feature>
<dbReference type="Gene3D" id="1.10.238.10">
    <property type="entry name" value="EF-hand"/>
    <property type="match status" value="1"/>
</dbReference>
<dbReference type="EMBL" id="OW240920">
    <property type="protein sequence ID" value="CAH2314145.1"/>
    <property type="molecule type" value="Genomic_DNA"/>
</dbReference>
<proteinExistence type="inferred from homology"/>
<dbReference type="SMART" id="SM00230">
    <property type="entry name" value="CysPc"/>
    <property type="match status" value="1"/>
</dbReference>
<dbReference type="Proteomes" id="UP001295444">
    <property type="component" value="Chromosome 09"/>
</dbReference>
<keyword evidence="2" id="KW-0378">Hydrolase</keyword>
<evidence type="ECO:0000256" key="4">
    <source>
        <dbReference type="PROSITE-ProRule" id="PRU00239"/>
    </source>
</evidence>
<dbReference type="PANTHER" id="PTHR10183:SF434">
    <property type="entry name" value="CALPAIN-3"/>
    <property type="match status" value="1"/>
</dbReference>
<comment type="caution">
    <text evidence="4">Lacks conserved residue(s) required for the propagation of feature annotation.</text>
</comment>
<dbReference type="InterPro" id="IPR036213">
    <property type="entry name" value="Calpain_III_sf"/>
</dbReference>
<dbReference type="SUPFAM" id="SSF49758">
    <property type="entry name" value="Calpain large subunit, middle domain (domain III)"/>
    <property type="match status" value="1"/>
</dbReference>
<dbReference type="Pfam" id="PF01067">
    <property type="entry name" value="Calpain_III"/>
    <property type="match status" value="1"/>
</dbReference>
<evidence type="ECO:0000256" key="2">
    <source>
        <dbReference type="ARBA" id="ARBA00022807"/>
    </source>
</evidence>
<dbReference type="InterPro" id="IPR022682">
    <property type="entry name" value="Calpain_domain_III"/>
</dbReference>
<evidence type="ECO:0000313" key="7">
    <source>
        <dbReference type="Proteomes" id="UP001295444"/>
    </source>
</evidence>
<dbReference type="SUPFAM" id="SSF54001">
    <property type="entry name" value="Cysteine proteinases"/>
    <property type="match status" value="1"/>
</dbReference>
<dbReference type="SUPFAM" id="SSF47473">
    <property type="entry name" value="EF-hand"/>
    <property type="match status" value="1"/>
</dbReference>
<evidence type="ECO:0000259" key="5">
    <source>
        <dbReference type="PROSITE" id="PS50203"/>
    </source>
</evidence>
<keyword evidence="2" id="KW-0788">Thiol protease</keyword>
<dbReference type="GO" id="GO:0004198">
    <property type="term" value="F:calcium-dependent cysteine-type endopeptidase activity"/>
    <property type="evidence" value="ECO:0007669"/>
    <property type="project" value="InterPro"/>
</dbReference>
<name>A0AAD1T074_PELCU</name>